<dbReference type="RefSeq" id="WP_188646572.1">
    <property type="nucleotide sequence ID" value="NZ_BMHQ01000002.1"/>
</dbReference>
<dbReference type="Proteomes" id="UP000625210">
    <property type="component" value="Unassembled WGS sequence"/>
</dbReference>
<dbReference type="Gene3D" id="3.10.450.50">
    <property type="match status" value="1"/>
</dbReference>
<comment type="caution">
    <text evidence="2">The sequence shown here is derived from an EMBL/GenBank/DDBJ whole genome shotgun (WGS) entry which is preliminary data.</text>
</comment>
<dbReference type="InterPro" id="IPR027843">
    <property type="entry name" value="DUF4440"/>
</dbReference>
<sequence>MKNTNSLKEHLYQLERQLLQPEIRTSPEEFSKLLADEFFEFGSSGKVWFKKDMVSSGLTVREMTLHHFEVNVLAPDVVLATYRVVDEARKMNTLRSSIWKQKDGKWQMVFHQGTPT</sequence>
<dbReference type="Pfam" id="PF14534">
    <property type="entry name" value="DUF4440"/>
    <property type="match status" value="1"/>
</dbReference>
<feature type="domain" description="DUF4440" evidence="1">
    <location>
        <begin position="13"/>
        <end position="108"/>
    </location>
</feature>
<reference evidence="2" key="2">
    <citation type="submission" date="2020-09" db="EMBL/GenBank/DDBJ databases">
        <authorList>
            <person name="Sun Q."/>
            <person name="Zhou Y."/>
        </authorList>
    </citation>
    <scope>NUCLEOTIDE SEQUENCE</scope>
    <source>
        <strain evidence="2">CGMCC 1.15179</strain>
    </source>
</reference>
<protein>
    <recommendedName>
        <fullName evidence="1">DUF4440 domain-containing protein</fullName>
    </recommendedName>
</protein>
<name>A0A8J2VCJ3_9BACL</name>
<organism evidence="2 3">
    <name type="scientific">Marinithermofilum abyssi</name>
    <dbReference type="NCBI Taxonomy" id="1571185"/>
    <lineage>
        <taxon>Bacteria</taxon>
        <taxon>Bacillati</taxon>
        <taxon>Bacillota</taxon>
        <taxon>Bacilli</taxon>
        <taxon>Bacillales</taxon>
        <taxon>Thermoactinomycetaceae</taxon>
        <taxon>Marinithermofilum</taxon>
    </lineage>
</organism>
<reference evidence="2" key="1">
    <citation type="journal article" date="2014" name="Int. J. Syst. Evol. Microbiol.">
        <title>Complete genome sequence of Corynebacterium casei LMG S-19264T (=DSM 44701T), isolated from a smear-ripened cheese.</title>
        <authorList>
            <consortium name="US DOE Joint Genome Institute (JGI-PGF)"/>
            <person name="Walter F."/>
            <person name="Albersmeier A."/>
            <person name="Kalinowski J."/>
            <person name="Ruckert C."/>
        </authorList>
    </citation>
    <scope>NUCLEOTIDE SEQUENCE</scope>
    <source>
        <strain evidence="2">CGMCC 1.15179</strain>
    </source>
</reference>
<dbReference type="InterPro" id="IPR032710">
    <property type="entry name" value="NTF2-like_dom_sf"/>
</dbReference>
<evidence type="ECO:0000313" key="3">
    <source>
        <dbReference type="Proteomes" id="UP000625210"/>
    </source>
</evidence>
<proteinExistence type="predicted"/>
<accession>A0A8J2VCJ3</accession>
<gene>
    <name evidence="2" type="ORF">GCM10011571_07770</name>
</gene>
<evidence type="ECO:0000259" key="1">
    <source>
        <dbReference type="Pfam" id="PF14534"/>
    </source>
</evidence>
<dbReference type="AlphaFoldDB" id="A0A8J2VCJ3"/>
<evidence type="ECO:0000313" key="2">
    <source>
        <dbReference type="EMBL" id="GGE08911.1"/>
    </source>
</evidence>
<keyword evidence="3" id="KW-1185">Reference proteome</keyword>
<dbReference type="SUPFAM" id="SSF54427">
    <property type="entry name" value="NTF2-like"/>
    <property type="match status" value="1"/>
</dbReference>
<dbReference type="EMBL" id="BMHQ01000002">
    <property type="protein sequence ID" value="GGE08911.1"/>
    <property type="molecule type" value="Genomic_DNA"/>
</dbReference>